<dbReference type="Proteomes" id="UP001454036">
    <property type="component" value="Unassembled WGS sequence"/>
</dbReference>
<proteinExistence type="predicted"/>
<name>A0AAV3PAP1_LITER</name>
<organism evidence="1 2">
    <name type="scientific">Lithospermum erythrorhizon</name>
    <name type="common">Purple gromwell</name>
    <name type="synonym">Lithospermum officinale var. erythrorhizon</name>
    <dbReference type="NCBI Taxonomy" id="34254"/>
    <lineage>
        <taxon>Eukaryota</taxon>
        <taxon>Viridiplantae</taxon>
        <taxon>Streptophyta</taxon>
        <taxon>Embryophyta</taxon>
        <taxon>Tracheophyta</taxon>
        <taxon>Spermatophyta</taxon>
        <taxon>Magnoliopsida</taxon>
        <taxon>eudicotyledons</taxon>
        <taxon>Gunneridae</taxon>
        <taxon>Pentapetalae</taxon>
        <taxon>asterids</taxon>
        <taxon>lamiids</taxon>
        <taxon>Boraginales</taxon>
        <taxon>Boraginaceae</taxon>
        <taxon>Boraginoideae</taxon>
        <taxon>Lithospermeae</taxon>
        <taxon>Lithospermum</taxon>
    </lineage>
</organism>
<dbReference type="EMBL" id="BAABME010017093">
    <property type="protein sequence ID" value="GAA0148724.1"/>
    <property type="molecule type" value="Genomic_DNA"/>
</dbReference>
<dbReference type="AlphaFoldDB" id="A0AAV3PAP1"/>
<evidence type="ECO:0000313" key="1">
    <source>
        <dbReference type="EMBL" id="GAA0148724.1"/>
    </source>
</evidence>
<reference evidence="1 2" key="1">
    <citation type="submission" date="2024-01" db="EMBL/GenBank/DDBJ databases">
        <title>The complete chloroplast genome sequence of Lithospermum erythrorhizon: insights into the phylogenetic relationship among Boraginaceae species and the maternal lineages of purple gromwells.</title>
        <authorList>
            <person name="Okada T."/>
            <person name="Watanabe K."/>
        </authorList>
    </citation>
    <scope>NUCLEOTIDE SEQUENCE [LARGE SCALE GENOMIC DNA]</scope>
</reference>
<comment type="caution">
    <text evidence="1">The sequence shown here is derived from an EMBL/GenBank/DDBJ whole genome shotgun (WGS) entry which is preliminary data.</text>
</comment>
<accession>A0AAV3PAP1</accession>
<keyword evidence="2" id="KW-1185">Reference proteome</keyword>
<protein>
    <submittedName>
        <fullName evidence="1">Uncharacterized protein</fullName>
    </submittedName>
</protein>
<gene>
    <name evidence="1" type="ORF">LIER_36781</name>
</gene>
<sequence length="78" mass="8790">MADGVLRIWTLKSEARSLPPDTENDLLAMDKICSVLPQDAADLERLSWYTYMDESILIKAGLVYDKEFDLEAQGDPPT</sequence>
<evidence type="ECO:0000313" key="2">
    <source>
        <dbReference type="Proteomes" id="UP001454036"/>
    </source>
</evidence>